<dbReference type="PANTHER" id="PTHR43245">
    <property type="entry name" value="BIFUNCTIONAL POLYMYXIN RESISTANCE PROTEIN ARNA"/>
    <property type="match status" value="1"/>
</dbReference>
<dbReference type="EMBL" id="QQXK01000001">
    <property type="protein sequence ID" value="RII43839.1"/>
    <property type="molecule type" value="Genomic_DNA"/>
</dbReference>
<feature type="compositionally biased region" description="Low complexity" evidence="1">
    <location>
        <begin position="1"/>
        <end position="14"/>
    </location>
</feature>
<dbReference type="PANTHER" id="PTHR43245:SF51">
    <property type="entry name" value="SHORT CHAIN DEHYDROGENASE_REDUCTASE FAMILY 42E, MEMBER 2"/>
    <property type="match status" value="1"/>
</dbReference>
<gene>
    <name evidence="3" type="ORF">DWB68_00480</name>
</gene>
<reference evidence="3 4" key="1">
    <citation type="submission" date="2018-07" db="EMBL/GenBank/DDBJ databases">
        <title>Arthrobacter sp. nov., isolated from raw cow's milk with high bacterial count.</title>
        <authorList>
            <person name="Hahne J."/>
            <person name="Isele D."/>
            <person name="Lipski A."/>
        </authorList>
    </citation>
    <scope>NUCLEOTIDE SEQUENCE [LARGE SCALE GENOMIC DNA]</scope>
    <source>
        <strain evidence="3 4">JZ R-35</strain>
    </source>
</reference>
<dbReference type="InterPro" id="IPR001509">
    <property type="entry name" value="Epimerase_deHydtase"/>
</dbReference>
<name>A0A399JHZ3_9MICC</name>
<accession>A0A399JHZ3</accession>
<evidence type="ECO:0000256" key="1">
    <source>
        <dbReference type="SAM" id="MobiDB-lite"/>
    </source>
</evidence>
<organism evidence="3 4">
    <name type="scientific">Galactobacter valiniphilus</name>
    <dbReference type="NCBI Taxonomy" id="2676122"/>
    <lineage>
        <taxon>Bacteria</taxon>
        <taxon>Bacillati</taxon>
        <taxon>Actinomycetota</taxon>
        <taxon>Actinomycetes</taxon>
        <taxon>Micrococcales</taxon>
        <taxon>Micrococcaceae</taxon>
        <taxon>Galactobacter</taxon>
    </lineage>
</organism>
<keyword evidence="4" id="KW-1185">Reference proteome</keyword>
<evidence type="ECO:0000313" key="4">
    <source>
        <dbReference type="Proteomes" id="UP000265419"/>
    </source>
</evidence>
<dbReference type="Proteomes" id="UP000265419">
    <property type="component" value="Unassembled WGS sequence"/>
</dbReference>
<dbReference type="InterPro" id="IPR036291">
    <property type="entry name" value="NAD(P)-bd_dom_sf"/>
</dbReference>
<feature type="domain" description="NAD-dependent epimerase/dehydratase" evidence="2">
    <location>
        <begin position="43"/>
        <end position="255"/>
    </location>
</feature>
<dbReference type="AlphaFoldDB" id="A0A399JHZ3"/>
<dbReference type="Pfam" id="PF01370">
    <property type="entry name" value="Epimerase"/>
    <property type="match status" value="1"/>
</dbReference>
<feature type="region of interest" description="Disordered" evidence="1">
    <location>
        <begin position="1"/>
        <end position="35"/>
    </location>
</feature>
<sequence length="346" mass="35941">MAARRAASEARPPGVGRPGGWLGGAAPGRPPRGPRLRRRAVTVLVTGAGGFVGGAVARRLAESGHEVIAAVRRPGSFDHPGVRTVTWELPAPPPEALRETRPDAVVHAAARVDDTAPWAPAFRANVLGTRAVRSAFPGARLVLISTSSVYDGARGVIDASEEDAQPGGQRGSYARTKFLAEVELSGTDAIILRPHAVYGPGDRTLLPRVQVAVRGGRLLLPGGGAALHALTHISNLLDAVGLALVPGAPAGTYNVTDAAPVPVGEAIGEFLTRRGVEHRIVPVPLGLALGAGGAAEVLSFFTRRTPRLTRYAAAQIGRQHTYNLDAAREGLGYRPAPTSLEGAEGW</sequence>
<comment type="caution">
    <text evidence="3">The sequence shown here is derived from an EMBL/GenBank/DDBJ whole genome shotgun (WGS) entry which is preliminary data.</text>
</comment>
<dbReference type="SUPFAM" id="SSF51735">
    <property type="entry name" value="NAD(P)-binding Rossmann-fold domains"/>
    <property type="match status" value="1"/>
</dbReference>
<evidence type="ECO:0000313" key="3">
    <source>
        <dbReference type="EMBL" id="RII43839.1"/>
    </source>
</evidence>
<protein>
    <submittedName>
        <fullName evidence="3">NAD-dependent epimerase/dehydratase family protein</fullName>
    </submittedName>
</protein>
<dbReference type="InterPro" id="IPR050177">
    <property type="entry name" value="Lipid_A_modif_metabolic_enz"/>
</dbReference>
<proteinExistence type="predicted"/>
<feature type="compositionally biased region" description="Gly residues" evidence="1">
    <location>
        <begin position="16"/>
        <end position="26"/>
    </location>
</feature>
<dbReference type="Gene3D" id="3.40.50.720">
    <property type="entry name" value="NAD(P)-binding Rossmann-like Domain"/>
    <property type="match status" value="1"/>
</dbReference>
<evidence type="ECO:0000259" key="2">
    <source>
        <dbReference type="Pfam" id="PF01370"/>
    </source>
</evidence>